<dbReference type="PANTHER" id="PTHR42788:SF17">
    <property type="entry name" value="ALIPHATIC SULFONATES IMPORT ATP-BINDING PROTEIN SSUB"/>
    <property type="match status" value="1"/>
</dbReference>
<dbReference type="RefSeq" id="WP_212712731.1">
    <property type="nucleotide sequence ID" value="NZ_BAAAFX010000018.1"/>
</dbReference>
<dbReference type="GO" id="GO:0005524">
    <property type="term" value="F:ATP binding"/>
    <property type="evidence" value="ECO:0007669"/>
    <property type="project" value="UniProtKB-KW"/>
</dbReference>
<evidence type="ECO:0000256" key="2">
    <source>
        <dbReference type="ARBA" id="ARBA00022448"/>
    </source>
</evidence>
<sequence>MTQPDTSAGTPLDIRKISKHYSGRTVLSQIDLQAAGGQFIAVVGRSGCGKSTFLRLLAGLETADGGQLLSGTQPLQERQQDTRLMFQEARLLPWKSVLQNVGLGLKGEWQQAASEALDAVGLAHRAHEWPSALSGGQKQRVALARALIHRPRLLLLDEPLGALDALTRIEMQALIESLWQTHGFTVVLVTHDVSEAVSLADRVILIDNGRITLDQEIDVPRPRRRGHPRLAELEASVLNHILTPSASQQENQSLRRTA</sequence>
<dbReference type="InterPro" id="IPR027417">
    <property type="entry name" value="P-loop_NTPase"/>
</dbReference>
<organism evidence="9 10">
    <name type="scientific">Tatumella terrea</name>
    <dbReference type="NCBI Taxonomy" id="419007"/>
    <lineage>
        <taxon>Bacteria</taxon>
        <taxon>Pseudomonadati</taxon>
        <taxon>Pseudomonadota</taxon>
        <taxon>Gammaproteobacteria</taxon>
        <taxon>Enterobacterales</taxon>
        <taxon>Erwiniaceae</taxon>
        <taxon>Tatumella</taxon>
    </lineage>
</organism>
<dbReference type="InterPro" id="IPR003593">
    <property type="entry name" value="AAA+_ATPase"/>
</dbReference>
<name>A0ABW1VUA6_9GAMM</name>
<dbReference type="NCBIfam" id="NF008420">
    <property type="entry name" value="PRK11247.1"/>
    <property type="match status" value="1"/>
</dbReference>
<feature type="domain" description="ABC transporter" evidence="8">
    <location>
        <begin position="12"/>
        <end position="233"/>
    </location>
</feature>
<keyword evidence="6" id="KW-1278">Translocase</keyword>
<dbReference type="InterPro" id="IPR003439">
    <property type="entry name" value="ABC_transporter-like_ATP-bd"/>
</dbReference>
<comment type="similarity">
    <text evidence="1">Belongs to the ABC transporter superfamily. Drug exporter-2 (TC 3.A.1.117) family.</text>
</comment>
<reference evidence="10" key="1">
    <citation type="journal article" date="2019" name="Int. J. Syst. Evol. Microbiol.">
        <title>The Global Catalogue of Microorganisms (GCM) 10K type strain sequencing project: providing services to taxonomists for standard genome sequencing and annotation.</title>
        <authorList>
            <consortium name="The Broad Institute Genomics Platform"/>
            <consortium name="The Broad Institute Genome Sequencing Center for Infectious Disease"/>
            <person name="Wu L."/>
            <person name="Ma J."/>
        </authorList>
    </citation>
    <scope>NUCLEOTIDE SEQUENCE [LARGE SCALE GENOMIC DNA]</scope>
    <source>
        <strain evidence="10">CGMCC 1.18518</strain>
    </source>
</reference>
<keyword evidence="4" id="KW-0547">Nucleotide-binding</keyword>
<dbReference type="PROSITE" id="PS00211">
    <property type="entry name" value="ABC_TRANSPORTER_1"/>
    <property type="match status" value="1"/>
</dbReference>
<dbReference type="SMART" id="SM00382">
    <property type="entry name" value="AAA"/>
    <property type="match status" value="1"/>
</dbReference>
<gene>
    <name evidence="9" type="primary">ssuB</name>
    <name evidence="9" type="ORF">ACFP9W_04380</name>
</gene>
<evidence type="ECO:0000256" key="5">
    <source>
        <dbReference type="ARBA" id="ARBA00022840"/>
    </source>
</evidence>
<dbReference type="Gene3D" id="3.40.50.300">
    <property type="entry name" value="P-loop containing nucleotide triphosphate hydrolases"/>
    <property type="match status" value="1"/>
</dbReference>
<evidence type="ECO:0000256" key="6">
    <source>
        <dbReference type="ARBA" id="ARBA00022967"/>
    </source>
</evidence>
<comment type="caution">
    <text evidence="9">The sequence shown here is derived from an EMBL/GenBank/DDBJ whole genome shotgun (WGS) entry which is preliminary data.</text>
</comment>
<dbReference type="InterPro" id="IPR050166">
    <property type="entry name" value="ABC_transporter_ATP-bind"/>
</dbReference>
<evidence type="ECO:0000256" key="4">
    <source>
        <dbReference type="ARBA" id="ARBA00022741"/>
    </source>
</evidence>
<evidence type="ECO:0000313" key="9">
    <source>
        <dbReference type="EMBL" id="MFC6377331.1"/>
    </source>
</evidence>
<evidence type="ECO:0000256" key="3">
    <source>
        <dbReference type="ARBA" id="ARBA00022475"/>
    </source>
</evidence>
<dbReference type="CDD" id="cd03293">
    <property type="entry name" value="ABC_NrtD_SsuB_transporters"/>
    <property type="match status" value="1"/>
</dbReference>
<evidence type="ECO:0000259" key="8">
    <source>
        <dbReference type="PROSITE" id="PS50893"/>
    </source>
</evidence>
<dbReference type="PROSITE" id="PS50893">
    <property type="entry name" value="ABC_TRANSPORTER_2"/>
    <property type="match status" value="1"/>
</dbReference>
<accession>A0ABW1VUA6</accession>
<proteinExistence type="inferred from homology"/>
<evidence type="ECO:0000256" key="1">
    <source>
        <dbReference type="ARBA" id="ARBA00006526"/>
    </source>
</evidence>
<keyword evidence="2" id="KW-0813">Transport</keyword>
<evidence type="ECO:0000313" key="10">
    <source>
        <dbReference type="Proteomes" id="UP001596230"/>
    </source>
</evidence>
<dbReference type="PANTHER" id="PTHR42788">
    <property type="entry name" value="TAURINE IMPORT ATP-BINDING PROTEIN-RELATED"/>
    <property type="match status" value="1"/>
</dbReference>
<evidence type="ECO:0000256" key="7">
    <source>
        <dbReference type="ARBA" id="ARBA00023136"/>
    </source>
</evidence>
<dbReference type="InterPro" id="IPR017871">
    <property type="entry name" value="ABC_transporter-like_CS"/>
</dbReference>
<dbReference type="EMBL" id="JBHSUB010000006">
    <property type="protein sequence ID" value="MFC6377331.1"/>
    <property type="molecule type" value="Genomic_DNA"/>
</dbReference>
<protein>
    <submittedName>
        <fullName evidence="9">Aliphatic sulfonates ABC transporter ATP-binding protein</fullName>
    </submittedName>
</protein>
<dbReference type="Proteomes" id="UP001596230">
    <property type="component" value="Unassembled WGS sequence"/>
</dbReference>
<keyword evidence="7" id="KW-0472">Membrane</keyword>
<keyword evidence="5 9" id="KW-0067">ATP-binding</keyword>
<keyword evidence="10" id="KW-1185">Reference proteome</keyword>
<dbReference type="SUPFAM" id="SSF52540">
    <property type="entry name" value="P-loop containing nucleoside triphosphate hydrolases"/>
    <property type="match status" value="1"/>
</dbReference>
<dbReference type="Pfam" id="PF00005">
    <property type="entry name" value="ABC_tran"/>
    <property type="match status" value="1"/>
</dbReference>
<keyword evidence="3" id="KW-1003">Cell membrane</keyword>